<protein>
    <recommendedName>
        <fullName evidence="8">Formimidoyltransferase-cyclodeaminase</fullName>
        <ecNumber evidence="6">2.1.2.5</ecNumber>
        <ecNumber evidence="7">4.3.1.4</ecNumber>
    </recommendedName>
    <alternativeName>
        <fullName evidence="19">Formiminotransferase-cyclodeaminase</fullName>
    </alternativeName>
</protein>
<evidence type="ECO:0000256" key="5">
    <source>
        <dbReference type="ARBA" id="ARBA00010825"/>
    </source>
</evidence>
<evidence type="ECO:0000256" key="3">
    <source>
        <dbReference type="ARBA" id="ARBA00005082"/>
    </source>
</evidence>
<dbReference type="Pfam" id="PF07837">
    <property type="entry name" value="FTCD_N"/>
    <property type="match status" value="1"/>
</dbReference>
<evidence type="ECO:0000313" key="23">
    <source>
        <dbReference type="Proteomes" id="UP000078348"/>
    </source>
</evidence>
<keyword evidence="10 22" id="KW-0808">Transferase</keyword>
<name>A0A196SH34_BLAHN</name>
<dbReference type="EC" id="4.3.1.4" evidence="7"/>
<dbReference type="SUPFAM" id="SSF55116">
    <property type="entry name" value="Formiminotransferase domain of formiminotransferase-cyclodeaminase"/>
    <property type="match status" value="2"/>
</dbReference>
<evidence type="ECO:0000256" key="1">
    <source>
        <dbReference type="ARBA" id="ARBA00004114"/>
    </source>
</evidence>
<dbReference type="InterPro" id="IPR012886">
    <property type="entry name" value="Formiminotransferase_N"/>
</dbReference>
<comment type="function">
    <text evidence="17">Folate-dependent enzyme, that displays both transferase and deaminase activity. Serves to channel one-carbon units from formiminoglutamate to the folate pool.</text>
</comment>
<dbReference type="GO" id="GO:0005542">
    <property type="term" value="F:folic acid binding"/>
    <property type="evidence" value="ECO:0007669"/>
    <property type="project" value="UniProtKB-KW"/>
</dbReference>
<evidence type="ECO:0000256" key="17">
    <source>
        <dbReference type="ARBA" id="ARBA00025506"/>
    </source>
</evidence>
<dbReference type="PANTHER" id="PTHR12234:SF0">
    <property type="entry name" value="FORMIMIDOYLTRANSFERASE-CYCLODEAMINASE"/>
    <property type="match status" value="1"/>
</dbReference>
<keyword evidence="12" id="KW-0290">Folate-binding</keyword>
<evidence type="ECO:0000256" key="2">
    <source>
        <dbReference type="ARBA" id="ARBA00004555"/>
    </source>
</evidence>
<organism evidence="22 23">
    <name type="scientific">Blastocystis sp. subtype 1 (strain ATCC 50177 / NandII)</name>
    <dbReference type="NCBI Taxonomy" id="478820"/>
    <lineage>
        <taxon>Eukaryota</taxon>
        <taxon>Sar</taxon>
        <taxon>Stramenopiles</taxon>
        <taxon>Bigyra</taxon>
        <taxon>Opalozoa</taxon>
        <taxon>Opalinata</taxon>
        <taxon>Blastocystidae</taxon>
        <taxon>Blastocystis</taxon>
    </lineage>
</organism>
<dbReference type="EMBL" id="LXWW01000085">
    <property type="protein sequence ID" value="OAO16360.1"/>
    <property type="molecule type" value="Genomic_DNA"/>
</dbReference>
<feature type="domain" description="Formiminotransferase N-terminal subdomain" evidence="21">
    <location>
        <begin position="4"/>
        <end position="182"/>
    </location>
</feature>
<evidence type="ECO:0000256" key="11">
    <source>
        <dbReference type="ARBA" id="ARBA00022808"/>
    </source>
</evidence>
<dbReference type="PANTHER" id="PTHR12234">
    <property type="entry name" value="FORMIMINOTRANSFERASE-CYCLODEAMINASE"/>
    <property type="match status" value="1"/>
</dbReference>
<keyword evidence="16" id="KW-0511">Multifunctional enzyme</keyword>
<dbReference type="Gene3D" id="3.30.990.10">
    <property type="entry name" value="Formiminotransferase, N-terminal subdomain"/>
    <property type="match status" value="1"/>
</dbReference>
<evidence type="ECO:0000256" key="4">
    <source>
        <dbReference type="ARBA" id="ARBA00008297"/>
    </source>
</evidence>
<dbReference type="InterPro" id="IPR013802">
    <property type="entry name" value="Formiminotransferase_C"/>
</dbReference>
<comment type="subcellular location">
    <subcellularLocation>
        <location evidence="1">Cytoplasm</location>
        <location evidence="1">Cytoskeleton</location>
        <location evidence="1">Microtubule organizing center</location>
        <location evidence="1">Centrosome</location>
        <location evidence="1">Centriole</location>
    </subcellularLocation>
    <subcellularLocation>
        <location evidence="2">Golgi apparatus</location>
    </subcellularLocation>
</comment>
<evidence type="ECO:0000256" key="15">
    <source>
        <dbReference type="ARBA" id="ARBA00023239"/>
    </source>
</evidence>
<dbReference type="SMART" id="SM01221">
    <property type="entry name" value="FTCD"/>
    <property type="match status" value="1"/>
</dbReference>
<dbReference type="InterPro" id="IPR022384">
    <property type="entry name" value="FormiminoTrfase_cat_dom_sf"/>
</dbReference>
<comment type="similarity">
    <text evidence="4">In the N-terminal section; belongs to the formiminotransferase family.</text>
</comment>
<dbReference type="InterPro" id="IPR037064">
    <property type="entry name" value="Formiminotransferase_N_sf"/>
</dbReference>
<keyword evidence="13" id="KW-0333">Golgi apparatus</keyword>
<dbReference type="InterPro" id="IPR004227">
    <property type="entry name" value="Formiminotransferase_cat"/>
</dbReference>
<evidence type="ECO:0000256" key="6">
    <source>
        <dbReference type="ARBA" id="ARBA00012252"/>
    </source>
</evidence>
<dbReference type="SUPFAM" id="SSF101262">
    <property type="entry name" value="Methenyltetrahydrofolate cyclohydrolase-like"/>
    <property type="match status" value="1"/>
</dbReference>
<keyword evidence="9" id="KW-0963">Cytoplasm</keyword>
<dbReference type="Pfam" id="PF02971">
    <property type="entry name" value="FTCD"/>
    <property type="match status" value="1"/>
</dbReference>
<dbReference type="STRING" id="478820.A0A196SH34"/>
<dbReference type="Pfam" id="PF04961">
    <property type="entry name" value="FTCD_C"/>
    <property type="match status" value="1"/>
</dbReference>
<dbReference type="InterPro" id="IPR007044">
    <property type="entry name" value="Cyclodeamin/CycHdrlase"/>
</dbReference>
<evidence type="ECO:0000313" key="22">
    <source>
        <dbReference type="EMBL" id="OAO16360.1"/>
    </source>
</evidence>
<evidence type="ECO:0000259" key="21">
    <source>
        <dbReference type="SMART" id="SM01222"/>
    </source>
</evidence>
<dbReference type="InterPro" id="IPR051623">
    <property type="entry name" value="FTCD"/>
</dbReference>
<evidence type="ECO:0000256" key="19">
    <source>
        <dbReference type="ARBA" id="ARBA00030029"/>
    </source>
</evidence>
<evidence type="ECO:0000256" key="18">
    <source>
        <dbReference type="ARBA" id="ARBA00025915"/>
    </source>
</evidence>
<dbReference type="GO" id="GO:0005814">
    <property type="term" value="C:centriole"/>
    <property type="evidence" value="ECO:0007669"/>
    <property type="project" value="UniProtKB-SubCell"/>
</dbReference>
<sequence>MVSEVVECVPNFSEGRDQSVIDAIADAMRNTPGCTVLDVDPGKSTNRTVYTFVGNRKSVIEGALNACRVAYKLIDMTKQHGEHPRMGACDVCPFVPIRGVTMDDCVEISREFARRASEELGIPIYMYEYSETKGAYRHTLPQIRAGEYEAVPERIVTKEWEPDFGPAKFIPRWGATVCGARKLLVAFNINVLGTKNQAHRIALNVRTAGRGPKEPGRLQELKAIGWYVDEYDIAQISCNLTDYHVTNMHTVYEECEKDAKALNIGLCGGEIVGLINLECILDVADYYIKKENLFILEEKQKVMLVIQRLGLNSVAHFDPYKHIIDYMVKEEVNEPLASLSVRNFVEVLGSNTAAPGGGSASSLVSSMGIGLGAMVGWMTFGVRKFEALDAEMRVLIKNLDGLMREMIPMIDKDTNAFNAYMAAMKMPKKTPEEIEAREKAMLEGLKEAISVPLNGMRTAAKAWEFMIAMSKIGNIKSMSDLQVGAKCLETGIWGCYQNVLINMGDIKDEAYKTEVLSEANEIVKKSQESLQIVLDNLKARKDNGEN</sequence>
<keyword evidence="11" id="KW-0369">Histidine metabolism</keyword>
<proteinExistence type="inferred from homology"/>
<comment type="pathway">
    <text evidence="3">Amino-acid degradation; L-histidine degradation into L-glutamate; L-glutamate from N-formimidoyl-L-glutamate (transferase route): step 1/1.</text>
</comment>
<dbReference type="NCBIfam" id="TIGR02024">
    <property type="entry name" value="FtcD"/>
    <property type="match status" value="1"/>
</dbReference>
<accession>A0A196SH34</accession>
<dbReference type="Gene3D" id="3.30.70.670">
    <property type="entry name" value="Formiminotransferase, C-terminal subdomain"/>
    <property type="match status" value="1"/>
</dbReference>
<feature type="domain" description="Formiminotransferase C-terminal subdomain" evidence="20">
    <location>
        <begin position="183"/>
        <end position="327"/>
    </location>
</feature>
<dbReference type="FunFam" id="1.20.120.680:FF:000001">
    <property type="entry name" value="Formimidoyltransferase cyclodeaminase"/>
    <property type="match status" value="1"/>
</dbReference>
<evidence type="ECO:0000256" key="9">
    <source>
        <dbReference type="ARBA" id="ARBA00022490"/>
    </source>
</evidence>
<dbReference type="GO" id="GO:0030412">
    <property type="term" value="F:formimidoyltetrahydrofolate cyclodeaminase activity"/>
    <property type="evidence" value="ECO:0007669"/>
    <property type="project" value="UniProtKB-EC"/>
</dbReference>
<dbReference type="FunFam" id="3.30.990.10:FF:000001">
    <property type="entry name" value="Formimidoyltransferase cyclodeaminase"/>
    <property type="match status" value="1"/>
</dbReference>
<dbReference type="GO" id="GO:0019556">
    <property type="term" value="P:L-histidine catabolic process to glutamate and formamide"/>
    <property type="evidence" value="ECO:0007669"/>
    <property type="project" value="UniProtKB-UniPathway"/>
</dbReference>
<dbReference type="InterPro" id="IPR037070">
    <property type="entry name" value="Formiminotransferase_C_sf"/>
</dbReference>
<dbReference type="GO" id="GO:0030409">
    <property type="term" value="F:glutamate formimidoyltransferase activity"/>
    <property type="evidence" value="ECO:0007669"/>
    <property type="project" value="UniProtKB-EC"/>
</dbReference>
<evidence type="ECO:0000256" key="16">
    <source>
        <dbReference type="ARBA" id="ARBA00023268"/>
    </source>
</evidence>
<dbReference type="GO" id="GO:0005794">
    <property type="term" value="C:Golgi apparatus"/>
    <property type="evidence" value="ECO:0007669"/>
    <property type="project" value="UniProtKB-SubCell"/>
</dbReference>
<keyword evidence="23" id="KW-1185">Reference proteome</keyword>
<dbReference type="UniPathway" id="UPA00379">
    <property type="reaction ID" value="UER00555"/>
</dbReference>
<dbReference type="AlphaFoldDB" id="A0A196SH34"/>
<comment type="similarity">
    <text evidence="5">In the C-terminal section; belongs to the cyclodeaminase/cyclohydrolase family.</text>
</comment>
<reference evidence="22 23" key="1">
    <citation type="submission" date="2016-05" db="EMBL/GenBank/DDBJ databases">
        <title>Nuclear genome of Blastocystis sp. subtype 1 NandII.</title>
        <authorList>
            <person name="Gentekaki E."/>
            <person name="Curtis B."/>
            <person name="Stairs C."/>
            <person name="Eme L."/>
            <person name="Herman E."/>
            <person name="Klimes V."/>
            <person name="Arias M.C."/>
            <person name="Elias M."/>
            <person name="Hilliou F."/>
            <person name="Klute M."/>
            <person name="Malik S.-B."/>
            <person name="Pightling A."/>
            <person name="Rachubinski R."/>
            <person name="Salas D."/>
            <person name="Schlacht A."/>
            <person name="Suga H."/>
            <person name="Archibald J."/>
            <person name="Ball S.G."/>
            <person name="Clark G."/>
            <person name="Dacks J."/>
            <person name="Van Der Giezen M."/>
            <person name="Tsaousis A."/>
            <person name="Roger A."/>
        </authorList>
    </citation>
    <scope>NUCLEOTIDE SEQUENCE [LARGE SCALE GENOMIC DNA]</scope>
    <source>
        <strain evidence="23">ATCC 50177 / NandII</strain>
    </source>
</reference>
<comment type="subunit">
    <text evidence="18">Homooctamer, including four polyglutamate binding sites. The subunits are arranged as a tetramer of dimers, and form a planar ring-shaped structure.</text>
</comment>
<keyword evidence="14" id="KW-0206">Cytoskeleton</keyword>
<evidence type="ECO:0000259" key="20">
    <source>
        <dbReference type="SMART" id="SM01221"/>
    </source>
</evidence>
<dbReference type="EC" id="2.1.2.5" evidence="6"/>
<evidence type="ECO:0000256" key="7">
    <source>
        <dbReference type="ARBA" id="ARBA00012998"/>
    </source>
</evidence>
<dbReference type="SMART" id="SM01222">
    <property type="entry name" value="FTCD_N"/>
    <property type="match status" value="1"/>
</dbReference>
<comment type="caution">
    <text evidence="22">The sequence shown here is derived from an EMBL/GenBank/DDBJ whole genome shotgun (WGS) entry which is preliminary data.</text>
</comment>
<dbReference type="Proteomes" id="UP000078348">
    <property type="component" value="Unassembled WGS sequence"/>
</dbReference>
<evidence type="ECO:0000256" key="8">
    <source>
        <dbReference type="ARBA" id="ARBA00017787"/>
    </source>
</evidence>
<evidence type="ECO:0000256" key="10">
    <source>
        <dbReference type="ARBA" id="ARBA00022679"/>
    </source>
</evidence>
<keyword evidence="15" id="KW-0456">Lyase</keyword>
<dbReference type="InterPro" id="IPR036178">
    <property type="entry name" value="Formintransfe-cycloase-like_sf"/>
</dbReference>
<gene>
    <name evidence="22" type="ORF">AV274_1891</name>
</gene>
<evidence type="ECO:0000256" key="12">
    <source>
        <dbReference type="ARBA" id="ARBA00022954"/>
    </source>
</evidence>
<evidence type="ECO:0000256" key="13">
    <source>
        <dbReference type="ARBA" id="ARBA00023034"/>
    </source>
</evidence>
<dbReference type="OrthoDB" id="48036at2759"/>
<dbReference type="GO" id="GO:0019557">
    <property type="term" value="P:L-histidine catabolic process to glutamate and formate"/>
    <property type="evidence" value="ECO:0007669"/>
    <property type="project" value="UniProtKB-UniPathway"/>
</dbReference>
<dbReference type="Gene3D" id="1.20.120.680">
    <property type="entry name" value="Formiminotetrahydrofolate cyclodeaminase monomer, up-and-down helical bundle"/>
    <property type="match status" value="1"/>
</dbReference>
<evidence type="ECO:0000256" key="14">
    <source>
        <dbReference type="ARBA" id="ARBA00023212"/>
    </source>
</evidence>